<feature type="domain" description="Glycosyltransferase 2-like" evidence="2">
    <location>
        <begin position="15"/>
        <end position="140"/>
    </location>
</feature>
<name>A0AA86NWN7_9EUKA</name>
<keyword evidence="5" id="KW-1185">Reference proteome</keyword>
<dbReference type="EMBL" id="CAXDID020000003">
    <property type="protein sequence ID" value="CAL5972834.1"/>
    <property type="molecule type" value="Genomic_DNA"/>
</dbReference>
<dbReference type="GO" id="GO:0016758">
    <property type="term" value="F:hexosyltransferase activity"/>
    <property type="evidence" value="ECO:0007669"/>
    <property type="project" value="UniProtKB-ARBA"/>
</dbReference>
<reference evidence="3" key="1">
    <citation type="submission" date="2023-06" db="EMBL/GenBank/DDBJ databases">
        <authorList>
            <person name="Kurt Z."/>
        </authorList>
    </citation>
    <scope>NUCLEOTIDE SEQUENCE</scope>
</reference>
<protein>
    <submittedName>
        <fullName evidence="3">Glycosyl transferase family 2 protein</fullName>
    </submittedName>
    <submittedName>
        <fullName evidence="4">Glycosyl_transferase family 2 protein</fullName>
    </submittedName>
</protein>
<evidence type="ECO:0000313" key="3">
    <source>
        <dbReference type="EMBL" id="CAI9927545.1"/>
    </source>
</evidence>
<evidence type="ECO:0000313" key="4">
    <source>
        <dbReference type="EMBL" id="CAL5972834.1"/>
    </source>
</evidence>
<comment type="caution">
    <text evidence="3">The sequence shown here is derived from an EMBL/GenBank/DDBJ whole genome shotgun (WGS) entry which is preliminary data.</text>
</comment>
<proteinExistence type="predicted"/>
<dbReference type="AlphaFoldDB" id="A0AA86NWN7"/>
<dbReference type="EMBL" id="CATOUU010000380">
    <property type="protein sequence ID" value="CAI9927545.1"/>
    <property type="molecule type" value="Genomic_DNA"/>
</dbReference>
<dbReference type="CDD" id="cd00761">
    <property type="entry name" value="Glyco_tranf_GTA_type"/>
    <property type="match status" value="1"/>
</dbReference>
<sequence length="463" mass="53873">MIMLCNILMMPYINILIPVYNKEKYIIYAIISVINQNYQNISITIVDDFSSDNSVKVIEKFIYGYSNIRLIKNNQNYGTLYSRYLATQVSSDYTLFLDADDYLLPNTINTLVTALGGSKPDIVWFQMQNNFHNFVPNLNCTSGKSLFDKINQLKTPFTYLIGKMIKTSVFTQSLYALNVLTSNKLVLGEDFLVMSQIFSQNISVTSVPFIGYVRTRNPDQVTLTPNIQRYFQDYFNRRIGLTYLRQIESANNLSHNSLCTQIWWDINPVFELTNNCTLFLQMINSWGGANCKNVSHWMFSDFVQRQRLNLEKCLHNGIDVQKYQFIDSYEGVGFQQIGVEQVWDVEQVFELIQRARGADQTRINKQNNVEKSLLAVLCYNTNLSVTECNHEIDKLNSYIKQNELVKTNKITIVSNFKQINVCQYIRQFSQKYDIICEYNFDNVEVSTETFGQIEAQTFNWMFT</sequence>
<evidence type="ECO:0000259" key="2">
    <source>
        <dbReference type="Pfam" id="PF00535"/>
    </source>
</evidence>
<dbReference type="Pfam" id="PF00535">
    <property type="entry name" value="Glycos_transf_2"/>
    <property type="match status" value="1"/>
</dbReference>
<reference evidence="4 5" key="2">
    <citation type="submission" date="2024-07" db="EMBL/GenBank/DDBJ databases">
        <authorList>
            <person name="Akdeniz Z."/>
        </authorList>
    </citation>
    <scope>NUCLEOTIDE SEQUENCE [LARGE SCALE GENOMIC DNA]</scope>
</reference>
<dbReference type="PANTHER" id="PTHR22916">
    <property type="entry name" value="GLYCOSYLTRANSFERASE"/>
    <property type="match status" value="1"/>
</dbReference>
<dbReference type="InterPro" id="IPR001173">
    <property type="entry name" value="Glyco_trans_2-like"/>
</dbReference>
<dbReference type="PANTHER" id="PTHR22916:SF3">
    <property type="entry name" value="UDP-GLCNAC:BETAGAL BETA-1,3-N-ACETYLGLUCOSAMINYLTRANSFERASE-LIKE PROTEIN 1"/>
    <property type="match status" value="1"/>
</dbReference>
<dbReference type="InterPro" id="IPR029044">
    <property type="entry name" value="Nucleotide-diphossugar_trans"/>
</dbReference>
<comment type="function">
    <text evidence="1">Dolichyl-phosphate beta-glucosyltransferase involved in the glycosylation of glycoproteins through the synthesis of dolichyl beta-D-glucosyl phosphate which serves as a sugar donor for transfer of three glucose residues to the Man-9-GlcNAc-2-PP-dolichol precursor to N-glycans.</text>
</comment>
<accession>A0AA86NWN7</accession>
<evidence type="ECO:0000256" key="1">
    <source>
        <dbReference type="ARBA" id="ARBA00003301"/>
    </source>
</evidence>
<keyword evidence="3" id="KW-0808">Transferase</keyword>
<dbReference type="SUPFAM" id="SSF53448">
    <property type="entry name" value="Nucleotide-diphospho-sugar transferases"/>
    <property type="match status" value="1"/>
</dbReference>
<gene>
    <name evidence="3" type="ORF">HINF_LOCUS15190</name>
    <name evidence="4" type="ORF">HINF_LOCUS2103</name>
</gene>
<organism evidence="3">
    <name type="scientific">Hexamita inflata</name>
    <dbReference type="NCBI Taxonomy" id="28002"/>
    <lineage>
        <taxon>Eukaryota</taxon>
        <taxon>Metamonada</taxon>
        <taxon>Diplomonadida</taxon>
        <taxon>Hexamitidae</taxon>
        <taxon>Hexamitinae</taxon>
        <taxon>Hexamita</taxon>
    </lineage>
</organism>
<dbReference type="Proteomes" id="UP001642409">
    <property type="component" value="Unassembled WGS sequence"/>
</dbReference>
<evidence type="ECO:0000313" key="5">
    <source>
        <dbReference type="Proteomes" id="UP001642409"/>
    </source>
</evidence>
<dbReference type="Gene3D" id="3.90.550.10">
    <property type="entry name" value="Spore Coat Polysaccharide Biosynthesis Protein SpsA, Chain A"/>
    <property type="match status" value="1"/>
</dbReference>